<keyword evidence="2" id="KW-1185">Reference proteome</keyword>
<dbReference type="OrthoDB" id="6020299at2"/>
<reference evidence="1 2" key="1">
    <citation type="submission" date="2019-04" db="EMBL/GenBank/DDBJ databases">
        <authorList>
            <person name="Feng G."/>
            <person name="Zhu H."/>
        </authorList>
    </citation>
    <scope>NUCLEOTIDE SEQUENCE [LARGE SCALE GENOMIC DNA]</scope>
    <source>
        <strain evidence="1 2">6HR-1</strain>
    </source>
</reference>
<name>A0A4Z0NJR8_9HYPH</name>
<dbReference type="Proteomes" id="UP000297535">
    <property type="component" value="Unassembled WGS sequence"/>
</dbReference>
<evidence type="ECO:0000313" key="1">
    <source>
        <dbReference type="EMBL" id="TGD96588.1"/>
    </source>
</evidence>
<dbReference type="AlphaFoldDB" id="A0A4Z0NJR8"/>
<organism evidence="1 2">
    <name type="scientific">Methylobacterium nonmethylotrophicum</name>
    <dbReference type="NCBI Taxonomy" id="1141884"/>
    <lineage>
        <taxon>Bacteria</taxon>
        <taxon>Pseudomonadati</taxon>
        <taxon>Pseudomonadota</taxon>
        <taxon>Alphaproteobacteria</taxon>
        <taxon>Hyphomicrobiales</taxon>
        <taxon>Methylobacteriaceae</taxon>
        <taxon>Methylobacterium</taxon>
    </lineage>
</organism>
<gene>
    <name evidence="1" type="ORF">EU555_22800</name>
</gene>
<evidence type="ECO:0000313" key="2">
    <source>
        <dbReference type="Proteomes" id="UP000297535"/>
    </source>
</evidence>
<dbReference type="EMBL" id="SRLB01000018">
    <property type="protein sequence ID" value="TGD96588.1"/>
    <property type="molecule type" value="Genomic_DNA"/>
</dbReference>
<protein>
    <submittedName>
        <fullName evidence="1">Uncharacterized protein</fullName>
    </submittedName>
</protein>
<dbReference type="RefSeq" id="WP_135417517.1">
    <property type="nucleotide sequence ID" value="NZ_SRLB01000018.1"/>
</dbReference>
<sequence length="200" mass="21666">MSTMIAKIGKIEVFQDDDGRVHWESGAAIDADGANGQKNVKHFAYRRDDHGLDLLQNAGYPDGDWRGVLLDRGDGEPLDDGHGNLYSQTTYAWKGRPIATRYVDAKTVPYVVVNPIVRHHAVGVVIGCHAQVSFQGKTIEAVVADVSGATRIGELSIRAAELLEIPSSPKNGGVSAGVRFAMWPGRAAVIDEETYELQRA</sequence>
<comment type="caution">
    <text evidence="1">The sequence shown here is derived from an EMBL/GenBank/DDBJ whole genome shotgun (WGS) entry which is preliminary data.</text>
</comment>
<proteinExistence type="predicted"/>
<accession>A0A4Z0NJR8</accession>